<evidence type="ECO:0000256" key="2">
    <source>
        <dbReference type="SAM" id="Phobius"/>
    </source>
</evidence>
<proteinExistence type="predicted"/>
<name>A0A0H3ZN55_VIBSP</name>
<keyword evidence="1" id="KW-0998">Cell outer membrane</keyword>
<keyword evidence="1" id="KW-0184">Conjugation</keyword>
<evidence type="ECO:0000256" key="1">
    <source>
        <dbReference type="PIRNR" id="PIRNR003259"/>
    </source>
</evidence>
<dbReference type="AlphaFoldDB" id="A0A0H3ZN55"/>
<keyword evidence="2" id="KW-0812">Transmembrane</keyword>
<keyword evidence="2" id="KW-1133">Transmembrane helix</keyword>
<evidence type="ECO:0000313" key="6">
    <source>
        <dbReference type="EMBL" id="AKN38902.1"/>
    </source>
</evidence>
<comment type="function">
    <text evidence="1">Membrane protein involved in F pilin formation.</text>
</comment>
<sequence>MENKAQYYAIPKYLNSGKRLCGLPREELLPAVCIFALGFFAKHYAIGFVLAAAWFMGLRYIKTQYGEHIVAYALYWWGSASINQMLFKHTPPAIKRYWLS</sequence>
<feature type="transmembrane region" description="Helical" evidence="2">
    <location>
        <begin position="28"/>
        <end position="57"/>
    </location>
</feature>
<accession>A0A0H3ZN55</accession>
<dbReference type="GO" id="GO:0009297">
    <property type="term" value="P:pilus assembly"/>
    <property type="evidence" value="ECO:0007669"/>
    <property type="project" value="UniProtKB-UniRule"/>
</dbReference>
<evidence type="ECO:0000313" key="4">
    <source>
        <dbReference type="EMBL" id="AKN37728.1"/>
    </source>
</evidence>
<dbReference type="EMBL" id="KP795593">
    <property type="protein sequence ID" value="AKN38564.1"/>
    <property type="molecule type" value="Genomic_DNA"/>
</dbReference>
<evidence type="ECO:0000313" key="3">
    <source>
        <dbReference type="EMBL" id="AKN37570.1"/>
    </source>
</evidence>
<dbReference type="OrthoDB" id="5880478at2"/>
<reference evidence="4" key="1">
    <citation type="journal article" date="2015" name="MBio">
        <title>Eco-Evolutionary Dynamics of Episomes among Ecologically Cohesive Bacterial Populations.</title>
        <authorList>
            <person name="Xue H."/>
            <person name="Cordero O.X."/>
            <person name="Camas F.M."/>
            <person name="Trimble W."/>
            <person name="Meyer F."/>
            <person name="Guglielmini J."/>
            <person name="Rocha E.P."/>
            <person name="Polz M.F."/>
        </authorList>
    </citation>
    <scope>NUCLEOTIDE SEQUENCE</scope>
    <source>
        <strain evidence="3">5S_214</strain>
        <strain evidence="4">5S_235</strain>
        <strain evidence="6">5S_5</strain>
        <strain evidence="5">FF_308</strain>
    </source>
</reference>
<feature type="transmembrane region" description="Helical" evidence="2">
    <location>
        <begin position="69"/>
        <end position="87"/>
    </location>
</feature>
<dbReference type="InterPro" id="IPR016382">
    <property type="entry name" value="Pilus_assmbly_TraL"/>
</dbReference>
<dbReference type="EMBL" id="KP795620">
    <property type="protein sequence ID" value="AKN38902.1"/>
    <property type="molecule type" value="Genomic_DNA"/>
</dbReference>
<dbReference type="EMBL" id="KP795539">
    <property type="protein sequence ID" value="AKN37570.1"/>
    <property type="molecule type" value="Genomic_DNA"/>
</dbReference>
<comment type="subcellular location">
    <subcellularLocation>
        <location evidence="1">Cell outer membrane</location>
    </subcellularLocation>
</comment>
<dbReference type="EMBL" id="KP795548">
    <property type="protein sequence ID" value="AKN37728.1"/>
    <property type="molecule type" value="Genomic_DNA"/>
</dbReference>
<dbReference type="Pfam" id="PF07178">
    <property type="entry name" value="TraL"/>
    <property type="match status" value="1"/>
</dbReference>
<keyword evidence="1 2" id="KW-0472">Membrane</keyword>
<dbReference type="RefSeq" id="WP_016768463.1">
    <property type="nucleotide sequence ID" value="NZ_CAWMVP010000035.1"/>
</dbReference>
<dbReference type="InterPro" id="IPR009838">
    <property type="entry name" value="T4SS_TraL"/>
</dbReference>
<dbReference type="NCBIfam" id="TIGR02762">
    <property type="entry name" value="TraL_TIGR"/>
    <property type="match status" value="1"/>
</dbReference>
<dbReference type="PIRSF" id="PIRSF003259">
    <property type="entry name" value="Pilus_assembly_TraL"/>
    <property type="match status" value="1"/>
</dbReference>
<evidence type="ECO:0000313" key="5">
    <source>
        <dbReference type="EMBL" id="AKN38564.1"/>
    </source>
</evidence>
<dbReference type="GO" id="GO:0009279">
    <property type="term" value="C:cell outer membrane"/>
    <property type="evidence" value="ECO:0007669"/>
    <property type="project" value="UniProtKB-SubCell"/>
</dbReference>
<protein>
    <recommendedName>
        <fullName evidence="1">Protein TraL</fullName>
    </recommendedName>
</protein>
<organism evidence="4">
    <name type="scientific">Vibrio splendidus</name>
    <dbReference type="NCBI Taxonomy" id="29497"/>
    <lineage>
        <taxon>Bacteria</taxon>
        <taxon>Pseudomonadati</taxon>
        <taxon>Pseudomonadota</taxon>
        <taxon>Gammaproteobacteria</taxon>
        <taxon>Vibrionales</taxon>
        <taxon>Vibrionaceae</taxon>
        <taxon>Vibrio</taxon>
    </lineage>
</organism>